<dbReference type="GO" id="GO:0007165">
    <property type="term" value="P:signal transduction"/>
    <property type="evidence" value="ECO:0007669"/>
    <property type="project" value="InterPro"/>
</dbReference>
<dbReference type="InterPro" id="IPR000157">
    <property type="entry name" value="TIR_dom"/>
</dbReference>
<dbReference type="SUPFAM" id="SSF52200">
    <property type="entry name" value="Toll/Interleukin receptor TIR domain"/>
    <property type="match status" value="2"/>
</dbReference>
<dbReference type="RefSeq" id="WP_316428131.1">
    <property type="nucleotide sequence ID" value="NZ_CP130144.1"/>
</dbReference>
<dbReference type="EMBL" id="CP130144">
    <property type="protein sequence ID" value="WNZ47472.1"/>
    <property type="molecule type" value="Genomic_DNA"/>
</dbReference>
<dbReference type="PROSITE" id="PS50104">
    <property type="entry name" value="TIR"/>
    <property type="match status" value="2"/>
</dbReference>
<reference evidence="2" key="1">
    <citation type="journal article" date="2023" name="Plants (Basel)">
        <title>Genomic Analysis of Leptolyngbya boryana CZ1 Reveals Efficient Carbon Fixation Modules.</title>
        <authorList>
            <person name="Bai X."/>
            <person name="Wang H."/>
            <person name="Cheng W."/>
            <person name="Wang J."/>
            <person name="Ma M."/>
            <person name="Hu H."/>
            <person name="Song Z."/>
            <person name="Ma H."/>
            <person name="Fan Y."/>
            <person name="Du C."/>
            <person name="Xu J."/>
        </authorList>
    </citation>
    <scope>NUCLEOTIDE SEQUENCE</scope>
    <source>
        <strain evidence="2">CZ1</strain>
    </source>
</reference>
<feature type="domain" description="TIR" evidence="1">
    <location>
        <begin position="141"/>
        <end position="286"/>
    </location>
</feature>
<dbReference type="SMART" id="SM00255">
    <property type="entry name" value="TIR"/>
    <property type="match status" value="1"/>
</dbReference>
<protein>
    <submittedName>
        <fullName evidence="2">Toll/interleukin-1 receptor domain-containing protein</fullName>
    </submittedName>
</protein>
<evidence type="ECO:0000313" key="2">
    <source>
        <dbReference type="EMBL" id="WNZ47472.1"/>
    </source>
</evidence>
<keyword evidence="2" id="KW-0675">Receptor</keyword>
<proteinExistence type="predicted"/>
<feature type="domain" description="TIR" evidence="1">
    <location>
        <begin position="1"/>
        <end position="104"/>
    </location>
</feature>
<accession>A0AA96WXP0</accession>
<organism evidence="2">
    <name type="scientific">Leptolyngbya boryana CZ1</name>
    <dbReference type="NCBI Taxonomy" id="3060204"/>
    <lineage>
        <taxon>Bacteria</taxon>
        <taxon>Bacillati</taxon>
        <taxon>Cyanobacteriota</taxon>
        <taxon>Cyanophyceae</taxon>
        <taxon>Leptolyngbyales</taxon>
        <taxon>Leptolyngbyaceae</taxon>
        <taxon>Leptolyngbya group</taxon>
        <taxon>Leptolyngbya</taxon>
    </lineage>
</organism>
<dbReference type="InterPro" id="IPR035897">
    <property type="entry name" value="Toll_tir_struct_dom_sf"/>
</dbReference>
<dbReference type="Pfam" id="PF13676">
    <property type="entry name" value="TIR_2"/>
    <property type="match status" value="2"/>
</dbReference>
<dbReference type="Gene3D" id="3.40.50.10140">
    <property type="entry name" value="Toll/interleukin-1 receptor homology (TIR) domain"/>
    <property type="match status" value="2"/>
</dbReference>
<sequence length="294" mass="33719">MILPGSEWQQEIESNIRDADVILLLVTHNYLASDWCYHVDATKAMEQHESGRSRVIPIVMSPVSWLKAPFSKLQCLPPNGKPVTNWKNQEDAFQEIVLGIWEMIEPEGASEYKQSQHAREMIHTRVKDTKSKDMEDHDQNERNQVFVSYSHKDKTWLKRLQDTLKPLIRQQEILYWDDTKIKPGAKWRDEIQKALGSAKVAILLVSTHFLASDFIANEELPQLLQAAKAEGLTVLWVYVSACMYDEVAEIKEYQAAHDISRSLDSLSPAKRNVEFLRIGKAVKEAMGSDKSKNE</sequence>
<dbReference type="AlphaFoldDB" id="A0AA96WXP0"/>
<name>A0AA96WXP0_LEPBY</name>
<reference evidence="2" key="2">
    <citation type="submission" date="2023-07" db="EMBL/GenBank/DDBJ databases">
        <authorList>
            <person name="Bai X.-H."/>
            <person name="Wang H.-H."/>
            <person name="Wang J."/>
            <person name="Ma M.-Y."/>
            <person name="Hu H.-H."/>
            <person name="Song Z.-L."/>
            <person name="Ma H.-G."/>
            <person name="Fan Y."/>
            <person name="Du C.-Y."/>
            <person name="Xu J.-C."/>
        </authorList>
    </citation>
    <scope>NUCLEOTIDE SEQUENCE</scope>
    <source>
        <strain evidence="2">CZ1</strain>
    </source>
</reference>
<evidence type="ECO:0000259" key="1">
    <source>
        <dbReference type="PROSITE" id="PS50104"/>
    </source>
</evidence>
<gene>
    <name evidence="2" type="ORF">Q2T42_06460</name>
</gene>